<sequence length="170" mass="19048">MSSEQENPTGTAPVSEAMQPPSQPQVAQTADTSPAPNVPGARGWWGRHRWQHYRSKAESPDMNQPDQSKEVLADSQNLAGENPASPAGWRHGGPHSWHPDWRAKVGEATSPLEADGKPSDMPGFGPHGDVRYLPPWRHGHYGGFHPGCYGYRMYRRSHEDSYIFREFDFM</sequence>
<organism evidence="2 3">
    <name type="scientific">Batillaria attramentaria</name>
    <dbReference type="NCBI Taxonomy" id="370345"/>
    <lineage>
        <taxon>Eukaryota</taxon>
        <taxon>Metazoa</taxon>
        <taxon>Spiralia</taxon>
        <taxon>Lophotrochozoa</taxon>
        <taxon>Mollusca</taxon>
        <taxon>Gastropoda</taxon>
        <taxon>Caenogastropoda</taxon>
        <taxon>Sorbeoconcha</taxon>
        <taxon>Cerithioidea</taxon>
        <taxon>Batillariidae</taxon>
        <taxon>Batillaria</taxon>
    </lineage>
</organism>
<feature type="compositionally biased region" description="Basic residues" evidence="1">
    <location>
        <begin position="45"/>
        <end position="54"/>
    </location>
</feature>
<name>A0ABD0KFX9_9CAEN</name>
<dbReference type="AlphaFoldDB" id="A0ABD0KFX9"/>
<gene>
    <name evidence="2" type="ORF">BaRGS_00022809</name>
</gene>
<accession>A0ABD0KFX9</accession>
<keyword evidence="3" id="KW-1185">Reference proteome</keyword>
<feature type="compositionally biased region" description="Polar residues" evidence="1">
    <location>
        <begin position="24"/>
        <end position="35"/>
    </location>
</feature>
<evidence type="ECO:0000313" key="3">
    <source>
        <dbReference type="Proteomes" id="UP001519460"/>
    </source>
</evidence>
<comment type="caution">
    <text evidence="2">The sequence shown here is derived from an EMBL/GenBank/DDBJ whole genome shotgun (WGS) entry which is preliminary data.</text>
</comment>
<protein>
    <submittedName>
        <fullName evidence="2">Uncharacterized protein</fullName>
    </submittedName>
</protein>
<dbReference type="Proteomes" id="UP001519460">
    <property type="component" value="Unassembled WGS sequence"/>
</dbReference>
<proteinExistence type="predicted"/>
<reference evidence="2 3" key="1">
    <citation type="journal article" date="2023" name="Sci. Data">
        <title>Genome assembly of the Korean intertidal mud-creeper Batillaria attramentaria.</title>
        <authorList>
            <person name="Patra A.K."/>
            <person name="Ho P.T."/>
            <person name="Jun S."/>
            <person name="Lee S.J."/>
            <person name="Kim Y."/>
            <person name="Won Y.J."/>
        </authorList>
    </citation>
    <scope>NUCLEOTIDE SEQUENCE [LARGE SCALE GENOMIC DNA]</scope>
    <source>
        <strain evidence="2">Wonlab-2016</strain>
    </source>
</reference>
<evidence type="ECO:0000256" key="1">
    <source>
        <dbReference type="SAM" id="MobiDB-lite"/>
    </source>
</evidence>
<feature type="region of interest" description="Disordered" evidence="1">
    <location>
        <begin position="1"/>
        <end position="126"/>
    </location>
</feature>
<dbReference type="EMBL" id="JACVVK020000186">
    <property type="protein sequence ID" value="KAK7485943.1"/>
    <property type="molecule type" value="Genomic_DNA"/>
</dbReference>
<feature type="compositionally biased region" description="Polar residues" evidence="1">
    <location>
        <begin position="1"/>
        <end position="12"/>
    </location>
</feature>
<evidence type="ECO:0000313" key="2">
    <source>
        <dbReference type="EMBL" id="KAK7485943.1"/>
    </source>
</evidence>